<dbReference type="GO" id="GO:0000407">
    <property type="term" value="C:phagophore assembly site"/>
    <property type="evidence" value="ECO:0007669"/>
    <property type="project" value="UniProtKB-SubCell"/>
</dbReference>
<dbReference type="OMA" id="WNASKDQ"/>
<evidence type="ECO:0000256" key="7">
    <source>
        <dbReference type="ARBA" id="ARBA00060351"/>
    </source>
</evidence>
<dbReference type="InterPro" id="IPR040666">
    <property type="entry name" value="Atg29_N"/>
</dbReference>
<dbReference type="PANTHER" id="PTHR40012">
    <property type="entry name" value="AUTOPHAGY-RELATED PROTEIN 29"/>
    <property type="match status" value="1"/>
</dbReference>
<sequence length="406" mass="44607">MGARSDPGDTDFTVFIRLPFPRGDFVDPPPVAWNASKDQELWDILSRPSKGDDIDWKALADNFDVTLQFLLQQAAWLYDRQLSQVRAQMRKVPTAQSNSPSPAPGSVSGSTAFAGQSQKGNAMIGPRAPSRQVSQQKDIPQRGPTHRRTSSTSITTVNQFRHSRDTSRHDTPTAEGKEQRWENYVRRPSVTKRDNPPADSILRSPPLEEENLSSSEESDSEEDSTRRRPRFGRFGKFSTQRAGLRDDEDDEDGTPAFLPMARDAETAPRDRPGEELGATLRLDAERVAAAQRRMAGRSESRRTESSTSSISSGVPVSQTQGDSGRIGPLSPHRAGTLPRQSPRKSIASGRENSDGTPSMGSSFSDLDDASVTQSALEEALMSNMQNGGMASRMSTISQALRSRYLQ</sequence>
<evidence type="ECO:0000256" key="8">
    <source>
        <dbReference type="SAM" id="MobiDB-lite"/>
    </source>
</evidence>
<dbReference type="Proteomes" id="UP000191522">
    <property type="component" value="Unassembled WGS sequence"/>
</dbReference>
<evidence type="ECO:0000259" key="9">
    <source>
        <dbReference type="Pfam" id="PF18388"/>
    </source>
</evidence>
<feature type="compositionally biased region" description="Polar residues" evidence="8">
    <location>
        <begin position="111"/>
        <end position="120"/>
    </location>
</feature>
<feature type="compositionally biased region" description="Low complexity" evidence="8">
    <location>
        <begin position="97"/>
        <end position="110"/>
    </location>
</feature>
<protein>
    <recommendedName>
        <fullName evidence="3">Autophagy-related protein 29</fullName>
    </recommendedName>
</protein>
<keyword evidence="4" id="KW-0813">Transport</keyword>
<evidence type="ECO:0000313" key="11">
    <source>
        <dbReference type="Proteomes" id="UP000191522"/>
    </source>
</evidence>
<reference evidence="11" key="1">
    <citation type="journal article" date="2017" name="Nat. Microbiol.">
        <title>Global analysis of biosynthetic gene clusters reveals vast potential of secondary metabolite production in Penicillium species.</title>
        <authorList>
            <person name="Nielsen J.C."/>
            <person name="Grijseels S."/>
            <person name="Prigent S."/>
            <person name="Ji B."/>
            <person name="Dainat J."/>
            <person name="Nielsen K.F."/>
            <person name="Frisvad J.C."/>
            <person name="Workman M."/>
            <person name="Nielsen J."/>
        </authorList>
    </citation>
    <scope>NUCLEOTIDE SEQUENCE [LARGE SCALE GENOMIC DNA]</scope>
    <source>
        <strain evidence="11">IBT 11843</strain>
    </source>
</reference>
<feature type="compositionally biased region" description="Acidic residues" evidence="8">
    <location>
        <begin position="207"/>
        <end position="222"/>
    </location>
</feature>
<evidence type="ECO:0000256" key="3">
    <source>
        <dbReference type="ARBA" id="ARBA00013784"/>
    </source>
</evidence>
<dbReference type="InterPro" id="IPR039362">
    <property type="entry name" value="ATG29_sf"/>
</dbReference>
<feature type="compositionally biased region" description="Polar residues" evidence="8">
    <location>
        <begin position="354"/>
        <end position="371"/>
    </location>
</feature>
<evidence type="ECO:0000256" key="1">
    <source>
        <dbReference type="ARBA" id="ARBA00004329"/>
    </source>
</evidence>
<dbReference type="InterPro" id="IPR039113">
    <property type="entry name" value="ATG29"/>
</dbReference>
<feature type="region of interest" description="Disordered" evidence="8">
    <location>
        <begin position="89"/>
        <end position="371"/>
    </location>
</feature>
<feature type="domain" description="Atg29 N-terminal" evidence="9">
    <location>
        <begin position="12"/>
        <end position="65"/>
    </location>
</feature>
<gene>
    <name evidence="10" type="ORF">PENDEC_c003G03600</name>
</gene>
<evidence type="ECO:0000256" key="5">
    <source>
        <dbReference type="ARBA" id="ARBA00022927"/>
    </source>
</evidence>
<comment type="caution">
    <text evidence="10">The sequence shown here is derived from an EMBL/GenBank/DDBJ whole genome shotgun (WGS) entry which is preliminary data.</text>
</comment>
<dbReference type="PANTHER" id="PTHR40012:SF1">
    <property type="entry name" value="AUTOPHAGY-RELATED PROTEIN 29"/>
    <property type="match status" value="1"/>
</dbReference>
<dbReference type="OrthoDB" id="21072at2759"/>
<evidence type="ECO:0000256" key="4">
    <source>
        <dbReference type="ARBA" id="ARBA00022448"/>
    </source>
</evidence>
<evidence type="ECO:0000256" key="6">
    <source>
        <dbReference type="ARBA" id="ARBA00023006"/>
    </source>
</evidence>
<dbReference type="STRING" id="69771.A0A1V6PJ68"/>
<keyword evidence="5" id="KW-0653">Protein transport</keyword>
<evidence type="ECO:0000313" key="10">
    <source>
        <dbReference type="EMBL" id="OQD77034.1"/>
    </source>
</evidence>
<name>A0A1V6PJ68_PENDC</name>
<keyword evidence="6" id="KW-0072">Autophagy</keyword>
<evidence type="ECO:0000256" key="2">
    <source>
        <dbReference type="ARBA" id="ARBA00010082"/>
    </source>
</evidence>
<dbReference type="Gene3D" id="1.10.10.2570">
    <property type="match status" value="1"/>
</dbReference>
<proteinExistence type="inferred from homology"/>
<comment type="similarity">
    <text evidence="2">Belongs to the ATG29 family.</text>
</comment>
<dbReference type="AlphaFoldDB" id="A0A1V6PJ68"/>
<accession>A0A1V6PJ68</accession>
<feature type="compositionally biased region" description="Basic and acidic residues" evidence="8">
    <location>
        <begin position="162"/>
        <end position="196"/>
    </location>
</feature>
<feature type="compositionally biased region" description="Basic and acidic residues" evidence="8">
    <location>
        <begin position="262"/>
        <end position="274"/>
    </location>
</feature>
<dbReference type="GO" id="GO:0015031">
    <property type="term" value="P:protein transport"/>
    <property type="evidence" value="ECO:0007669"/>
    <property type="project" value="UniProtKB-KW"/>
</dbReference>
<dbReference type="GO" id="GO:0000045">
    <property type="term" value="P:autophagosome assembly"/>
    <property type="evidence" value="ECO:0007669"/>
    <property type="project" value="InterPro"/>
</dbReference>
<comment type="subcellular location">
    <subcellularLocation>
        <location evidence="1">Preautophagosomal structure</location>
    </subcellularLocation>
</comment>
<dbReference type="Pfam" id="PF18388">
    <property type="entry name" value="ATG29_N"/>
    <property type="match status" value="1"/>
</dbReference>
<organism evidence="10 11">
    <name type="scientific">Penicillium decumbens</name>
    <dbReference type="NCBI Taxonomy" id="69771"/>
    <lineage>
        <taxon>Eukaryota</taxon>
        <taxon>Fungi</taxon>
        <taxon>Dikarya</taxon>
        <taxon>Ascomycota</taxon>
        <taxon>Pezizomycotina</taxon>
        <taxon>Eurotiomycetes</taxon>
        <taxon>Eurotiomycetidae</taxon>
        <taxon>Eurotiales</taxon>
        <taxon>Aspergillaceae</taxon>
        <taxon>Penicillium</taxon>
    </lineage>
</organism>
<dbReference type="EMBL" id="MDYL01000003">
    <property type="protein sequence ID" value="OQD77034.1"/>
    <property type="molecule type" value="Genomic_DNA"/>
</dbReference>
<comment type="function">
    <text evidence="7">Plays a role in autophagy. Functions at the preautophagosomal structure (PAS) in order to form normal autophagosomes under starvation conditions. Also plays a role in mitophagy and regulation of filamentous growth.</text>
</comment>
<dbReference type="FunFam" id="1.10.10.2570:FF:000001">
    <property type="entry name" value="Autophagy-related protein 29"/>
    <property type="match status" value="1"/>
</dbReference>
<keyword evidence="11" id="KW-1185">Reference proteome</keyword>